<name>A0A6A3LWF7_9STRA</name>
<evidence type="ECO:0000313" key="18">
    <source>
        <dbReference type="Proteomes" id="UP000476176"/>
    </source>
</evidence>
<dbReference type="EMBL" id="QXGF01000167">
    <property type="protein sequence ID" value="KAE8945197.1"/>
    <property type="molecule type" value="Genomic_DNA"/>
</dbReference>
<comment type="caution">
    <text evidence="2">The sequence shown here is derived from an EMBL/GenBank/DDBJ whole genome shotgun (WGS) entry which is preliminary data.</text>
</comment>
<evidence type="ECO:0000313" key="19">
    <source>
        <dbReference type="Proteomes" id="UP000486351"/>
    </source>
</evidence>
<sequence length="151" mass="16442">MAVAGVRTVNGVDLWFDLPTQVCTTFSHCSAWANSERVTWRGVSEAGSIWYFSDDDCEGLLVLGSSIGQESGTSVLRSGAAGFSIKSLMAVGHFFNPLNTVISECHYKLDDYHARSDLLNATTYNNFSSRVDAGSQSEDVSANWIEPLPHN</sequence>
<evidence type="ECO:0000313" key="15">
    <source>
        <dbReference type="Proteomes" id="UP000440732"/>
    </source>
</evidence>
<dbReference type="Proteomes" id="UP000488956">
    <property type="component" value="Unassembled WGS sequence"/>
</dbReference>
<evidence type="ECO:0000313" key="3">
    <source>
        <dbReference type="EMBL" id="KAE9126588.1"/>
    </source>
</evidence>
<dbReference type="EMBL" id="QXGC01000260">
    <property type="protein sequence ID" value="KAE9242816.1"/>
    <property type="molecule type" value="Genomic_DNA"/>
</dbReference>
<evidence type="ECO:0000313" key="1">
    <source>
        <dbReference type="EMBL" id="KAE8945197.1"/>
    </source>
</evidence>
<proteinExistence type="predicted"/>
<dbReference type="OrthoDB" id="90268at2759"/>
<dbReference type="Proteomes" id="UP000440367">
    <property type="component" value="Unassembled WGS sequence"/>
</dbReference>
<evidence type="ECO:0000313" key="20">
    <source>
        <dbReference type="Proteomes" id="UP000488956"/>
    </source>
</evidence>
<evidence type="ECO:0000313" key="7">
    <source>
        <dbReference type="EMBL" id="KAE9242816.1"/>
    </source>
</evidence>
<dbReference type="EMBL" id="QXFX01000181">
    <property type="protein sequence ID" value="KAE9127072.1"/>
    <property type="molecule type" value="Genomic_DNA"/>
</dbReference>
<accession>A0A6A3LWF7</accession>
<dbReference type="Proteomes" id="UP000486351">
    <property type="component" value="Unassembled WGS sequence"/>
</dbReference>
<evidence type="ECO:0000313" key="8">
    <source>
        <dbReference type="EMBL" id="KAE9246650.1"/>
    </source>
</evidence>
<dbReference type="Proteomes" id="UP000437068">
    <property type="component" value="Unassembled WGS sequence"/>
</dbReference>
<dbReference type="Proteomes" id="UP000440732">
    <property type="component" value="Unassembled WGS sequence"/>
</dbReference>
<dbReference type="EMBL" id="QXGD01000234">
    <property type="protein sequence ID" value="KAE9246650.1"/>
    <property type="molecule type" value="Genomic_DNA"/>
</dbReference>
<dbReference type="Proteomes" id="UP000441208">
    <property type="component" value="Unassembled WGS sequence"/>
</dbReference>
<dbReference type="EMBL" id="QXFY01000135">
    <property type="protein sequence ID" value="KAE9355343.1"/>
    <property type="molecule type" value="Genomic_DNA"/>
</dbReference>
<evidence type="ECO:0000313" key="4">
    <source>
        <dbReference type="EMBL" id="KAE9127072.1"/>
    </source>
</evidence>
<evidence type="ECO:0000313" key="11">
    <source>
        <dbReference type="Proteomes" id="UP000429523"/>
    </source>
</evidence>
<dbReference type="EMBL" id="QXFW01000135">
    <property type="protein sequence ID" value="KAE9023616.1"/>
    <property type="molecule type" value="Genomic_DNA"/>
</dbReference>
<protein>
    <submittedName>
        <fullName evidence="2">Uncharacterized protein</fullName>
    </submittedName>
</protein>
<evidence type="ECO:0000313" key="13">
    <source>
        <dbReference type="Proteomes" id="UP000437068"/>
    </source>
</evidence>
<evidence type="ECO:0000313" key="6">
    <source>
        <dbReference type="EMBL" id="KAE9227783.1"/>
    </source>
</evidence>
<dbReference type="EMBL" id="QXGB01000149">
    <property type="protein sequence ID" value="KAE9227783.1"/>
    <property type="molecule type" value="Genomic_DNA"/>
</dbReference>
<organism evidence="2 17">
    <name type="scientific">Phytophthora fragariae</name>
    <dbReference type="NCBI Taxonomy" id="53985"/>
    <lineage>
        <taxon>Eukaryota</taxon>
        <taxon>Sar</taxon>
        <taxon>Stramenopiles</taxon>
        <taxon>Oomycota</taxon>
        <taxon>Peronosporomycetes</taxon>
        <taxon>Peronosporales</taxon>
        <taxon>Peronosporaceae</taxon>
        <taxon>Phytophthora</taxon>
    </lineage>
</organism>
<evidence type="ECO:0000313" key="2">
    <source>
        <dbReference type="EMBL" id="KAE9023616.1"/>
    </source>
</evidence>
<reference evidence="17 18" key="1">
    <citation type="submission" date="2018-09" db="EMBL/GenBank/DDBJ databases">
        <title>Genomic investigation of the strawberry pathogen Phytophthora fragariae indicates pathogenicity is determined by transcriptional variation in three key races.</title>
        <authorList>
            <person name="Adams T.M."/>
            <person name="Armitage A.D."/>
            <person name="Sobczyk M.K."/>
            <person name="Bates H.J."/>
            <person name="Dunwell J.M."/>
            <person name="Nellist C.F."/>
            <person name="Harrison R.J."/>
        </authorList>
    </citation>
    <scope>NUCLEOTIDE SEQUENCE [LARGE SCALE GENOMIC DNA]</scope>
    <source>
        <strain evidence="9 13">A4</strain>
        <strain evidence="8 14">BC-1</strain>
        <strain evidence="7 18">BC-23</strain>
        <strain evidence="6 12">NOV-27</strain>
        <strain evidence="5 15">NOV-5</strain>
        <strain evidence="3 16">NOV-71</strain>
        <strain evidence="10 19">NOV-77</strain>
        <strain evidence="1 11">NOV-9</strain>
        <strain evidence="4 20">ONT-3</strain>
        <strain evidence="2 17">SCRP245</strain>
    </source>
</reference>
<keyword evidence="12" id="KW-1185">Reference proteome</keyword>
<evidence type="ECO:0000313" key="17">
    <source>
        <dbReference type="Proteomes" id="UP000460718"/>
    </source>
</evidence>
<evidence type="ECO:0000313" key="12">
    <source>
        <dbReference type="Proteomes" id="UP000433483"/>
    </source>
</evidence>
<evidence type="ECO:0000313" key="16">
    <source>
        <dbReference type="Proteomes" id="UP000441208"/>
    </source>
</evidence>
<dbReference type="Proteomes" id="UP000429523">
    <property type="component" value="Unassembled WGS sequence"/>
</dbReference>
<gene>
    <name evidence="9" type="ORF">PF001_g4179</name>
    <name evidence="8" type="ORF">PF002_g6634</name>
    <name evidence="7" type="ORF">PF004_g6448</name>
    <name evidence="6" type="ORF">PF005_g4572</name>
    <name evidence="5" type="ORF">PF006_g4068</name>
    <name evidence="3" type="ORF">PF007_g5910</name>
    <name evidence="10" type="ORF">PF008_g4105</name>
    <name evidence="1" type="ORF">PF009_g5137</name>
    <name evidence="4" type="ORF">PF010_g5038</name>
    <name evidence="2" type="ORF">PF011_g3900</name>
</gene>
<dbReference type="AlphaFoldDB" id="A0A6A3LWF7"/>
<dbReference type="Proteomes" id="UP000476176">
    <property type="component" value="Unassembled WGS sequence"/>
</dbReference>
<evidence type="ECO:0000313" key="9">
    <source>
        <dbReference type="EMBL" id="KAE9322902.1"/>
    </source>
</evidence>
<dbReference type="Proteomes" id="UP000433483">
    <property type="component" value="Unassembled WGS sequence"/>
</dbReference>
<dbReference type="EMBL" id="QXGA01000138">
    <property type="protein sequence ID" value="KAE9151641.1"/>
    <property type="molecule type" value="Genomic_DNA"/>
</dbReference>
<evidence type="ECO:0000313" key="5">
    <source>
        <dbReference type="EMBL" id="KAE9151641.1"/>
    </source>
</evidence>
<evidence type="ECO:0000313" key="10">
    <source>
        <dbReference type="EMBL" id="KAE9355343.1"/>
    </source>
</evidence>
<dbReference type="EMBL" id="QXFZ01000213">
    <property type="protein sequence ID" value="KAE9126588.1"/>
    <property type="molecule type" value="Genomic_DNA"/>
</dbReference>
<evidence type="ECO:0000313" key="14">
    <source>
        <dbReference type="Proteomes" id="UP000440367"/>
    </source>
</evidence>
<dbReference type="Proteomes" id="UP000460718">
    <property type="component" value="Unassembled WGS sequence"/>
</dbReference>
<dbReference type="EMBL" id="QXGE01000140">
    <property type="protein sequence ID" value="KAE9322902.1"/>
    <property type="molecule type" value="Genomic_DNA"/>
</dbReference>